<dbReference type="Proteomes" id="UP000676601">
    <property type="component" value="Unassembled WGS sequence"/>
</dbReference>
<comment type="caution">
    <text evidence="2">The sequence shown here is derived from an EMBL/GenBank/DDBJ whole genome shotgun (WGS) entry which is preliminary data.</text>
</comment>
<feature type="region of interest" description="Disordered" evidence="1">
    <location>
        <begin position="1"/>
        <end position="22"/>
    </location>
</feature>
<keyword evidence="3" id="KW-1185">Reference proteome</keyword>
<name>A0ABQ4LMI8_9BACL</name>
<dbReference type="EMBL" id="BORU01000005">
    <property type="protein sequence ID" value="GIO57723.1"/>
    <property type="molecule type" value="Genomic_DNA"/>
</dbReference>
<feature type="compositionally biased region" description="Polar residues" evidence="1">
    <location>
        <begin position="1"/>
        <end position="12"/>
    </location>
</feature>
<evidence type="ECO:0000256" key="1">
    <source>
        <dbReference type="SAM" id="MobiDB-lite"/>
    </source>
</evidence>
<evidence type="ECO:0000313" key="3">
    <source>
        <dbReference type="Proteomes" id="UP000676601"/>
    </source>
</evidence>
<evidence type="ECO:0000313" key="2">
    <source>
        <dbReference type="EMBL" id="GIO57723.1"/>
    </source>
</evidence>
<gene>
    <name evidence="2" type="ORF">J21TS7_60410</name>
</gene>
<organism evidence="2 3">
    <name type="scientific">Paenibacillus cineris</name>
    <dbReference type="NCBI Taxonomy" id="237530"/>
    <lineage>
        <taxon>Bacteria</taxon>
        <taxon>Bacillati</taxon>
        <taxon>Bacillota</taxon>
        <taxon>Bacilli</taxon>
        <taxon>Bacillales</taxon>
        <taxon>Paenibacillaceae</taxon>
        <taxon>Paenibacillus</taxon>
    </lineage>
</organism>
<reference evidence="2 3" key="1">
    <citation type="submission" date="2021-03" db="EMBL/GenBank/DDBJ databases">
        <title>Antimicrobial resistance genes in bacteria isolated from Japanese honey, and their potential for conferring macrolide and lincosamide resistance in the American foulbrood pathogen Paenibacillus larvae.</title>
        <authorList>
            <person name="Okamoto M."/>
            <person name="Kumagai M."/>
            <person name="Kanamori H."/>
            <person name="Takamatsu D."/>
        </authorList>
    </citation>
    <scope>NUCLEOTIDE SEQUENCE [LARGE SCALE GENOMIC DNA]</scope>
    <source>
        <strain evidence="2 3">J21TS7</strain>
    </source>
</reference>
<sequence>MGMSPYTTNSSLVKERELNANGDSVQSAKTRIWSELSRSHMNLAILLKDEGQLQPALILAHMAAKTKLKEIALHLRLDVPADRMPYEDLIGRAREIALIDLETELFLNTLSYIAEPENMSLLKDMHAEHVDMMLERVRALLEEMSWKAAPSMMESK</sequence>
<proteinExistence type="predicted"/>
<accession>A0ABQ4LMI8</accession>
<protein>
    <submittedName>
        <fullName evidence="2">Uncharacterized protein</fullName>
    </submittedName>
</protein>